<feature type="transmembrane region" description="Helical" evidence="11">
    <location>
        <begin position="12"/>
        <end position="33"/>
    </location>
</feature>
<dbReference type="Proteomes" id="UP000549457">
    <property type="component" value="Unassembled WGS sequence"/>
</dbReference>
<feature type="domain" description="Histidine kinase" evidence="12">
    <location>
        <begin position="241"/>
        <end position="456"/>
    </location>
</feature>
<evidence type="ECO:0000256" key="4">
    <source>
        <dbReference type="ARBA" id="ARBA00022553"/>
    </source>
</evidence>
<dbReference type="InterPro" id="IPR003594">
    <property type="entry name" value="HATPase_dom"/>
</dbReference>
<evidence type="ECO:0000256" key="5">
    <source>
        <dbReference type="ARBA" id="ARBA00022679"/>
    </source>
</evidence>
<keyword evidence="4" id="KW-0597">Phosphoprotein</keyword>
<keyword evidence="10 11" id="KW-0472">Membrane</keyword>
<dbReference type="SUPFAM" id="SSF158472">
    <property type="entry name" value="HAMP domain-like"/>
    <property type="match status" value="1"/>
</dbReference>
<dbReference type="SMART" id="SM00387">
    <property type="entry name" value="HATPase_c"/>
    <property type="match status" value="1"/>
</dbReference>
<dbReference type="PRINTS" id="PR00344">
    <property type="entry name" value="BCTRLSENSOR"/>
</dbReference>
<dbReference type="InterPro" id="IPR005467">
    <property type="entry name" value="His_kinase_dom"/>
</dbReference>
<dbReference type="InterPro" id="IPR050428">
    <property type="entry name" value="TCS_sensor_his_kinase"/>
</dbReference>
<comment type="catalytic activity">
    <reaction evidence="1">
        <text>ATP + protein L-histidine = ADP + protein N-phospho-L-histidine.</text>
        <dbReference type="EC" id="2.7.13.3"/>
    </reaction>
</comment>
<comment type="subcellular location">
    <subcellularLocation>
        <location evidence="2">Membrane</location>
    </subcellularLocation>
</comment>
<evidence type="ECO:0000313" key="15">
    <source>
        <dbReference type="Proteomes" id="UP000549457"/>
    </source>
</evidence>
<sequence>MTPLLRSATLRLILTHLVLVAISTGLVLGFLYWRVGGVIDEEQRAVVDAEITGLLDDYGRDGVPALAAAVQSRLATPPDRDAIYLLADTSGQRIAGNLSGWPATLAPGVGWATLSLYRTDRSHPTRISARSVRLPGGELLLVGRDVAARAAFDRTLGRALVWALVAILGLAVATGWLLSRLVRSRIAEVDGAARAIMDGRLDRRIGLRGTGDEFDRLASTLNAMLDRIEILVSDLRTVTDSLAHDLRTPLGRLVRHLEGAADDGLPAETRQRRIESALGEAEDVLATATALLDISRIDAGLGSDQFGDVDLGRLATDVSDLYEAAAEDRGLRIAVRTEAGLMVRGHDQILALAVSNLVDNALKHAPAGSIITVSTESRDPHAGPALVVADQGPGIPEADRTRALDRFVRLDPSRSGPGTGLGLALVASVARMHGATIELGDNQPGLRAELRFPAGRGAEV</sequence>
<accession>A0A840SN83</accession>
<dbReference type="Pfam" id="PF02518">
    <property type="entry name" value="HATPase_c"/>
    <property type="match status" value="1"/>
</dbReference>
<dbReference type="CDD" id="cd00082">
    <property type="entry name" value="HisKA"/>
    <property type="match status" value="1"/>
</dbReference>
<keyword evidence="7" id="KW-0418">Kinase</keyword>
<dbReference type="EMBL" id="JACHFM010000002">
    <property type="protein sequence ID" value="MBB5222055.1"/>
    <property type="molecule type" value="Genomic_DNA"/>
</dbReference>
<dbReference type="SUPFAM" id="SSF47384">
    <property type="entry name" value="Homodimeric domain of signal transducing histidine kinase"/>
    <property type="match status" value="1"/>
</dbReference>
<dbReference type="PROSITE" id="PS50109">
    <property type="entry name" value="HIS_KIN"/>
    <property type="match status" value="1"/>
</dbReference>
<dbReference type="InterPro" id="IPR003661">
    <property type="entry name" value="HisK_dim/P_dom"/>
</dbReference>
<evidence type="ECO:0000259" key="12">
    <source>
        <dbReference type="PROSITE" id="PS50109"/>
    </source>
</evidence>
<feature type="domain" description="HAMP" evidence="13">
    <location>
        <begin position="180"/>
        <end position="233"/>
    </location>
</feature>
<dbReference type="RefSeq" id="WP_184148478.1">
    <property type="nucleotide sequence ID" value="NZ_JACHFM010000002.1"/>
</dbReference>
<proteinExistence type="predicted"/>
<evidence type="ECO:0000256" key="6">
    <source>
        <dbReference type="ARBA" id="ARBA00022692"/>
    </source>
</evidence>
<keyword evidence="6 11" id="KW-0812">Transmembrane</keyword>
<dbReference type="Pfam" id="PF00512">
    <property type="entry name" value="HisKA"/>
    <property type="match status" value="1"/>
</dbReference>
<gene>
    <name evidence="14" type="ORF">HNP73_001991</name>
</gene>
<dbReference type="SMART" id="SM00388">
    <property type="entry name" value="HisKA"/>
    <property type="match status" value="1"/>
</dbReference>
<dbReference type="InterPro" id="IPR036890">
    <property type="entry name" value="HATPase_C_sf"/>
</dbReference>
<dbReference type="Gene3D" id="1.10.287.130">
    <property type="match status" value="1"/>
</dbReference>
<evidence type="ECO:0000256" key="2">
    <source>
        <dbReference type="ARBA" id="ARBA00004370"/>
    </source>
</evidence>
<dbReference type="SMART" id="SM00304">
    <property type="entry name" value="HAMP"/>
    <property type="match status" value="1"/>
</dbReference>
<keyword evidence="5" id="KW-0808">Transferase</keyword>
<evidence type="ECO:0000256" key="7">
    <source>
        <dbReference type="ARBA" id="ARBA00022777"/>
    </source>
</evidence>
<evidence type="ECO:0000256" key="1">
    <source>
        <dbReference type="ARBA" id="ARBA00000085"/>
    </source>
</evidence>
<protein>
    <recommendedName>
        <fullName evidence="3">histidine kinase</fullName>
        <ecNumber evidence="3">2.7.13.3</ecNumber>
    </recommendedName>
</protein>
<keyword evidence="9" id="KW-0902">Two-component regulatory system</keyword>
<evidence type="ECO:0000256" key="10">
    <source>
        <dbReference type="ARBA" id="ARBA00023136"/>
    </source>
</evidence>
<dbReference type="InterPro" id="IPR004358">
    <property type="entry name" value="Sig_transdc_His_kin-like_C"/>
</dbReference>
<keyword evidence="15" id="KW-1185">Reference proteome</keyword>
<keyword evidence="8 11" id="KW-1133">Transmembrane helix</keyword>
<dbReference type="InterPro" id="IPR036097">
    <property type="entry name" value="HisK_dim/P_sf"/>
</dbReference>
<dbReference type="Gene3D" id="3.30.565.10">
    <property type="entry name" value="Histidine kinase-like ATPase, C-terminal domain"/>
    <property type="match status" value="1"/>
</dbReference>
<dbReference type="PANTHER" id="PTHR45436">
    <property type="entry name" value="SENSOR HISTIDINE KINASE YKOH"/>
    <property type="match status" value="1"/>
</dbReference>
<evidence type="ECO:0000259" key="13">
    <source>
        <dbReference type="PROSITE" id="PS50885"/>
    </source>
</evidence>
<dbReference type="CDD" id="cd06225">
    <property type="entry name" value="HAMP"/>
    <property type="match status" value="1"/>
</dbReference>
<dbReference type="CDD" id="cd00075">
    <property type="entry name" value="HATPase"/>
    <property type="match status" value="1"/>
</dbReference>
<feature type="transmembrane region" description="Helical" evidence="11">
    <location>
        <begin position="159"/>
        <end position="178"/>
    </location>
</feature>
<dbReference type="SUPFAM" id="SSF55874">
    <property type="entry name" value="ATPase domain of HSP90 chaperone/DNA topoisomerase II/histidine kinase"/>
    <property type="match status" value="1"/>
</dbReference>
<comment type="caution">
    <text evidence="14">The sequence shown here is derived from an EMBL/GenBank/DDBJ whole genome shotgun (WGS) entry which is preliminary data.</text>
</comment>
<dbReference type="PANTHER" id="PTHR45436:SF8">
    <property type="entry name" value="HISTIDINE KINASE"/>
    <property type="match status" value="1"/>
</dbReference>
<name>A0A840SN83_9RHOB</name>
<reference evidence="14 15" key="1">
    <citation type="submission" date="2020-08" db="EMBL/GenBank/DDBJ databases">
        <title>Genomic Encyclopedia of Type Strains, Phase IV (KMG-IV): sequencing the most valuable type-strain genomes for metagenomic binning, comparative biology and taxonomic classification.</title>
        <authorList>
            <person name="Goeker M."/>
        </authorList>
    </citation>
    <scope>NUCLEOTIDE SEQUENCE [LARGE SCALE GENOMIC DNA]</scope>
    <source>
        <strain evidence="14 15">DSM 101730</strain>
    </source>
</reference>
<evidence type="ECO:0000256" key="8">
    <source>
        <dbReference type="ARBA" id="ARBA00022989"/>
    </source>
</evidence>
<dbReference type="Pfam" id="PF00672">
    <property type="entry name" value="HAMP"/>
    <property type="match status" value="1"/>
</dbReference>
<evidence type="ECO:0000256" key="11">
    <source>
        <dbReference type="SAM" id="Phobius"/>
    </source>
</evidence>
<evidence type="ECO:0000313" key="14">
    <source>
        <dbReference type="EMBL" id="MBB5222055.1"/>
    </source>
</evidence>
<dbReference type="Gene3D" id="6.10.340.10">
    <property type="match status" value="1"/>
</dbReference>
<evidence type="ECO:0000256" key="9">
    <source>
        <dbReference type="ARBA" id="ARBA00023012"/>
    </source>
</evidence>
<organism evidence="14 15">
    <name type="scientific">Amaricoccus macauensis</name>
    <dbReference type="NCBI Taxonomy" id="57001"/>
    <lineage>
        <taxon>Bacteria</taxon>
        <taxon>Pseudomonadati</taxon>
        <taxon>Pseudomonadota</taxon>
        <taxon>Alphaproteobacteria</taxon>
        <taxon>Rhodobacterales</taxon>
        <taxon>Paracoccaceae</taxon>
        <taxon>Amaricoccus</taxon>
    </lineage>
</organism>
<dbReference type="InterPro" id="IPR003660">
    <property type="entry name" value="HAMP_dom"/>
</dbReference>
<evidence type="ECO:0000256" key="3">
    <source>
        <dbReference type="ARBA" id="ARBA00012438"/>
    </source>
</evidence>
<dbReference type="EC" id="2.7.13.3" evidence="3"/>
<dbReference type="GO" id="GO:0005886">
    <property type="term" value="C:plasma membrane"/>
    <property type="evidence" value="ECO:0007669"/>
    <property type="project" value="TreeGrafter"/>
</dbReference>
<dbReference type="AlphaFoldDB" id="A0A840SN83"/>
<dbReference type="PROSITE" id="PS50885">
    <property type="entry name" value="HAMP"/>
    <property type="match status" value="1"/>
</dbReference>
<dbReference type="GO" id="GO:0000155">
    <property type="term" value="F:phosphorelay sensor kinase activity"/>
    <property type="evidence" value="ECO:0007669"/>
    <property type="project" value="InterPro"/>
</dbReference>